<evidence type="ECO:0000256" key="8">
    <source>
        <dbReference type="ARBA" id="ARBA00023128"/>
    </source>
</evidence>
<feature type="region of interest" description="Disordered" evidence="10">
    <location>
        <begin position="251"/>
        <end position="283"/>
    </location>
</feature>
<keyword evidence="6 11" id="KW-1133">Transmembrane helix</keyword>
<evidence type="ECO:0000256" key="9">
    <source>
        <dbReference type="ARBA" id="ARBA00023136"/>
    </source>
</evidence>
<feature type="transmembrane region" description="Helical" evidence="11">
    <location>
        <begin position="6"/>
        <end position="29"/>
    </location>
</feature>
<reference evidence="12" key="1">
    <citation type="submission" date="2019-03" db="EMBL/GenBank/DDBJ databases">
        <title>Improved annotation for the trematode Fasciola hepatica.</title>
        <authorList>
            <person name="Choi Y.-J."/>
            <person name="Martin J."/>
            <person name="Mitreva M."/>
        </authorList>
    </citation>
    <scope>NUCLEOTIDE SEQUENCE [LARGE SCALE GENOMIC DNA]</scope>
</reference>
<dbReference type="EMBL" id="JXXN02004062">
    <property type="protein sequence ID" value="THD20905.1"/>
    <property type="molecule type" value="Genomic_DNA"/>
</dbReference>
<dbReference type="Proteomes" id="UP000230066">
    <property type="component" value="Unassembled WGS sequence"/>
</dbReference>
<organism evidence="12 13">
    <name type="scientific">Fasciola hepatica</name>
    <name type="common">Liver fluke</name>
    <dbReference type="NCBI Taxonomy" id="6192"/>
    <lineage>
        <taxon>Eukaryota</taxon>
        <taxon>Metazoa</taxon>
        <taxon>Spiralia</taxon>
        <taxon>Lophotrochozoa</taxon>
        <taxon>Platyhelminthes</taxon>
        <taxon>Trematoda</taxon>
        <taxon>Digenea</taxon>
        <taxon>Plagiorchiida</taxon>
        <taxon>Echinostomata</taxon>
        <taxon>Echinostomatoidea</taxon>
        <taxon>Fasciolidae</taxon>
        <taxon>Fasciola</taxon>
    </lineage>
</organism>
<keyword evidence="7" id="KW-0333">Golgi apparatus</keyword>
<dbReference type="GO" id="GO:0016020">
    <property type="term" value="C:membrane"/>
    <property type="evidence" value="ECO:0007669"/>
    <property type="project" value="UniProtKB-SubCell"/>
</dbReference>
<dbReference type="GO" id="GO:0005739">
    <property type="term" value="C:mitochondrion"/>
    <property type="evidence" value="ECO:0007669"/>
    <property type="project" value="UniProtKB-SubCell"/>
</dbReference>
<feature type="compositionally biased region" description="Basic and acidic residues" evidence="10">
    <location>
        <begin position="256"/>
        <end position="269"/>
    </location>
</feature>
<comment type="function">
    <text evidence="1">General regulator of phagocytosis. Required to uptake Gram negative bacterium by macrophages.</text>
</comment>
<comment type="caution">
    <text evidence="12">The sequence shown here is derived from an EMBL/GenBank/DDBJ whole genome shotgun (WGS) entry which is preliminary data.</text>
</comment>
<protein>
    <submittedName>
        <fullName evidence="12">NICE-3 protein</fullName>
    </submittedName>
</protein>
<dbReference type="InterPro" id="IPR010876">
    <property type="entry name" value="C1orf43"/>
</dbReference>
<evidence type="ECO:0000256" key="10">
    <source>
        <dbReference type="SAM" id="MobiDB-lite"/>
    </source>
</evidence>
<feature type="compositionally biased region" description="Polar residues" evidence="10">
    <location>
        <begin position="218"/>
        <end position="238"/>
    </location>
</feature>
<dbReference type="PANTHER" id="PTHR21425:SF2">
    <property type="entry name" value="PROTEIN C1ORF43"/>
    <property type="match status" value="1"/>
</dbReference>
<evidence type="ECO:0000256" key="11">
    <source>
        <dbReference type="SAM" id="Phobius"/>
    </source>
</evidence>
<evidence type="ECO:0000256" key="5">
    <source>
        <dbReference type="ARBA" id="ARBA00022692"/>
    </source>
</evidence>
<evidence type="ECO:0000313" key="12">
    <source>
        <dbReference type="EMBL" id="THD20905.1"/>
    </source>
</evidence>
<evidence type="ECO:0000256" key="3">
    <source>
        <dbReference type="ARBA" id="ARBA00004173"/>
    </source>
</evidence>
<comment type="subcellular location">
    <subcellularLocation>
        <location evidence="4">Golgi apparatus</location>
    </subcellularLocation>
    <subcellularLocation>
        <location evidence="2">Membrane</location>
        <topology evidence="2">Single-pass membrane protein</topology>
    </subcellularLocation>
    <subcellularLocation>
        <location evidence="3">Mitochondrion</location>
    </subcellularLocation>
</comment>
<keyword evidence="5 11" id="KW-0812">Transmembrane</keyword>
<name>A0A4E0R0G0_FASHE</name>
<dbReference type="GO" id="GO:0005794">
    <property type="term" value="C:Golgi apparatus"/>
    <property type="evidence" value="ECO:0007669"/>
    <property type="project" value="UniProtKB-SubCell"/>
</dbReference>
<evidence type="ECO:0000256" key="1">
    <source>
        <dbReference type="ARBA" id="ARBA00002620"/>
    </source>
</evidence>
<evidence type="ECO:0000256" key="6">
    <source>
        <dbReference type="ARBA" id="ARBA00022989"/>
    </source>
</evidence>
<feature type="compositionally biased region" description="Polar residues" evidence="10">
    <location>
        <begin position="323"/>
        <end position="343"/>
    </location>
</feature>
<keyword evidence="9 11" id="KW-0472">Membrane</keyword>
<proteinExistence type="predicted"/>
<dbReference type="Pfam" id="PF07406">
    <property type="entry name" value="NICE-3"/>
    <property type="match status" value="1"/>
</dbReference>
<evidence type="ECO:0000256" key="7">
    <source>
        <dbReference type="ARBA" id="ARBA00023034"/>
    </source>
</evidence>
<dbReference type="AlphaFoldDB" id="A0A4E0R0G0"/>
<keyword evidence="8" id="KW-0496">Mitochondrion</keyword>
<dbReference type="PANTHER" id="PTHR21425">
    <property type="entry name" value="NICE-3"/>
    <property type="match status" value="1"/>
</dbReference>
<gene>
    <name evidence="12" type="ORF">D915_008199</name>
</gene>
<feature type="region of interest" description="Disordered" evidence="10">
    <location>
        <begin position="372"/>
        <end position="408"/>
    </location>
</feature>
<accession>A0A4E0R0G0</accession>
<feature type="region of interest" description="Disordered" evidence="10">
    <location>
        <begin position="206"/>
        <end position="238"/>
    </location>
</feature>
<keyword evidence="13" id="KW-1185">Reference proteome</keyword>
<evidence type="ECO:0000313" key="13">
    <source>
        <dbReference type="Proteomes" id="UP000230066"/>
    </source>
</evidence>
<evidence type="ECO:0000256" key="4">
    <source>
        <dbReference type="ARBA" id="ARBA00004555"/>
    </source>
</evidence>
<feature type="compositionally biased region" description="Low complexity" evidence="10">
    <location>
        <begin position="208"/>
        <end position="217"/>
    </location>
</feature>
<sequence length="408" mass="45463">MHTQHIALALFLILVTVGVIVVLSISIVVKRRITRRKSRVERNTYTPCGHGLSKVWRENLERSINATVRVRTEPKAFGTEYENNFAQLSADSMCSAHLLFLHWFLDKMTFLYRAKAVDQFIYLKENILRLCPTLEAPPIRGIQAFLFTARDHAMNPPASRERIEEYCRLYLWARHDLEPFGAEEYNKLCEVQKVLMEHVQRAVVARESTGQTTTSGQFSRIHSTKTPTSSRSLPRQNSTFVNQSSVDVVFATPRISESRPDPARLERSKGGSKPSAASLTLKRRRGHELLVSTGDTPELIAMRGLKVGRGAYEKPLDERDANRTANIPVPSTTSRRASCQSDGSQTALINLDPVVAVTTAAKGLSQAARLLRPNEPFGSTETKPILPTGKEDPSESPKGGLENEGVNC</sequence>
<feature type="region of interest" description="Disordered" evidence="10">
    <location>
        <begin position="315"/>
        <end position="343"/>
    </location>
</feature>
<evidence type="ECO:0000256" key="2">
    <source>
        <dbReference type="ARBA" id="ARBA00004167"/>
    </source>
</evidence>